<dbReference type="GO" id="GO:0016757">
    <property type="term" value="F:glycosyltransferase activity"/>
    <property type="evidence" value="ECO:0007669"/>
    <property type="project" value="UniProtKB-KW"/>
</dbReference>
<reference evidence="6" key="1">
    <citation type="submission" date="2024-05" db="EMBL/GenBank/DDBJ databases">
        <title>Herbiconiux sp. A18JL235.</title>
        <authorList>
            <person name="Zhang G."/>
        </authorList>
    </citation>
    <scope>NUCLEOTIDE SEQUENCE</scope>
    <source>
        <strain evidence="6">A18JL235</strain>
    </source>
</reference>
<evidence type="ECO:0000256" key="1">
    <source>
        <dbReference type="ARBA" id="ARBA00004776"/>
    </source>
</evidence>
<evidence type="ECO:0000256" key="2">
    <source>
        <dbReference type="ARBA" id="ARBA00006739"/>
    </source>
</evidence>
<dbReference type="Gene3D" id="3.90.550.10">
    <property type="entry name" value="Spore Coat Polysaccharide Biosynthesis Protein SpsA, Chain A"/>
    <property type="match status" value="1"/>
</dbReference>
<dbReference type="AlphaFoldDB" id="A0AB39BJA0"/>
<feature type="domain" description="Glycosyltransferase 2-like" evidence="5">
    <location>
        <begin position="91"/>
        <end position="201"/>
    </location>
</feature>
<evidence type="ECO:0000259" key="5">
    <source>
        <dbReference type="Pfam" id="PF00535"/>
    </source>
</evidence>
<gene>
    <name evidence="6" type="primary">mftF</name>
    <name evidence="6" type="ORF">ABFY20_03640</name>
</gene>
<organism evidence="6">
    <name type="scientific">Herbiconiux sp. A18JL235</name>
    <dbReference type="NCBI Taxonomy" id="3152363"/>
    <lineage>
        <taxon>Bacteria</taxon>
        <taxon>Bacillati</taxon>
        <taxon>Actinomycetota</taxon>
        <taxon>Actinomycetes</taxon>
        <taxon>Micrococcales</taxon>
        <taxon>Microbacteriaceae</taxon>
        <taxon>Herbiconiux</taxon>
    </lineage>
</organism>
<dbReference type="InterPro" id="IPR029044">
    <property type="entry name" value="Nucleotide-diphossugar_trans"/>
</dbReference>
<accession>A0AB39BJA0</accession>
<keyword evidence="3" id="KW-0328">Glycosyltransferase</keyword>
<dbReference type="EMBL" id="CP162511">
    <property type="protein sequence ID" value="XDI06200.1"/>
    <property type="molecule type" value="Genomic_DNA"/>
</dbReference>
<dbReference type="RefSeq" id="WP_368498589.1">
    <property type="nucleotide sequence ID" value="NZ_CP162511.1"/>
</dbReference>
<dbReference type="NCBIfam" id="TIGR03965">
    <property type="entry name" value="mycofact_glyco"/>
    <property type="match status" value="1"/>
</dbReference>
<dbReference type="PANTHER" id="PTHR43179:SF12">
    <property type="entry name" value="GALACTOFURANOSYLTRANSFERASE GLFT2"/>
    <property type="match status" value="1"/>
</dbReference>
<keyword evidence="4" id="KW-0808">Transferase</keyword>
<dbReference type="InterPro" id="IPR001173">
    <property type="entry name" value="Glyco_trans_2-like"/>
</dbReference>
<comment type="pathway">
    <text evidence="1">Cell wall biogenesis; cell wall polysaccharide biosynthesis.</text>
</comment>
<evidence type="ECO:0000256" key="3">
    <source>
        <dbReference type="ARBA" id="ARBA00022676"/>
    </source>
</evidence>
<name>A0AB39BJA0_9MICO</name>
<dbReference type="PANTHER" id="PTHR43179">
    <property type="entry name" value="RHAMNOSYLTRANSFERASE WBBL"/>
    <property type="match status" value="1"/>
</dbReference>
<dbReference type="Pfam" id="PF00535">
    <property type="entry name" value="Glycos_transf_2"/>
    <property type="match status" value="1"/>
</dbReference>
<evidence type="ECO:0000256" key="4">
    <source>
        <dbReference type="ARBA" id="ARBA00022679"/>
    </source>
</evidence>
<proteinExistence type="inferred from homology"/>
<dbReference type="SUPFAM" id="SSF53448">
    <property type="entry name" value="Nucleotide-diphospho-sugar transferases"/>
    <property type="match status" value="1"/>
</dbReference>
<evidence type="ECO:0000313" key="6">
    <source>
        <dbReference type="EMBL" id="XDI06200.1"/>
    </source>
</evidence>
<dbReference type="InterPro" id="IPR023981">
    <property type="entry name" value="MftF"/>
</dbReference>
<protein>
    <submittedName>
        <fullName evidence="6">Mycofactocin biosynthesis glycosyltransferase MftF</fullName>
    </submittedName>
</protein>
<comment type="similarity">
    <text evidence="2">Belongs to the glycosyltransferase 2 family.</text>
</comment>
<sequence length="483" mass="51886">MATRQRLPDGFVVRLGRRVRVEDGGRTLVGGAPLRMLHLTPAAALRLSDRELVVSDAASSVLADLLLGTGVADPVVERLPASQFGLDDVTAVVPVRDRPRQLERLLGALGAAFAGRVIVVDDASIDAEPVRRVAEAHGARFEPLARNLGPAGARNHGLGLVATPLVVFVDSDAVIEPGAVELMLKHFADPAVAVVAPRIVGLEVDRPTAVERYEGARASLDLGRLPALVRPRSRVSWVSSTCLVGRADALGAGFGEGMRVAEDVDLVWRLDAEGHRVRYEPAAVAGHELRTGLRAWFARKAFYGTGAHPLALRHPEEIAPAVLAPWSAAMLLALLAQRRWSLPVAGVIVTATIVRLARRLPRSSRPVASAARLVADGSAASFVQASALLLRHWWPAAVAAALVSRRVRRALAVAAVVDSLFEWRRTRAKLDPLRFAVLRRLDDVAYGAGVWLSAWRGRSFAALRPSLRSRVRATPTAPSRTSR</sequence>